<dbReference type="EMBL" id="AUZX01003607">
    <property type="protein sequence ID" value="EQD73436.1"/>
    <property type="molecule type" value="Genomic_DNA"/>
</dbReference>
<sequence>MRTIEKISVALPPEMVAAVKDAVEAGEYSSNSEVVRDALRDWTLKRSQQQGAIEDLRRVWQEARSDRRPGVPASEVIDRLERKYQSLATRSPPRP</sequence>
<name>T1BKF8_9ZZZZ</name>
<dbReference type="InterPro" id="IPR010985">
    <property type="entry name" value="Ribbon_hlx_hlx"/>
</dbReference>
<dbReference type="SUPFAM" id="SSF47598">
    <property type="entry name" value="Ribbon-helix-helix"/>
    <property type="match status" value="1"/>
</dbReference>
<dbReference type="Pfam" id="PF01402">
    <property type="entry name" value="RHH_1"/>
    <property type="match status" value="1"/>
</dbReference>
<dbReference type="Gene3D" id="6.10.10.120">
    <property type="entry name" value="Antitoxin ParD1-like"/>
    <property type="match status" value="1"/>
</dbReference>
<evidence type="ECO:0000259" key="1">
    <source>
        <dbReference type="Pfam" id="PF01402"/>
    </source>
</evidence>
<dbReference type="InterPro" id="IPR002145">
    <property type="entry name" value="CopG"/>
</dbReference>
<organism evidence="2">
    <name type="scientific">mine drainage metagenome</name>
    <dbReference type="NCBI Taxonomy" id="410659"/>
    <lineage>
        <taxon>unclassified sequences</taxon>
        <taxon>metagenomes</taxon>
        <taxon>ecological metagenomes</taxon>
    </lineage>
</organism>
<protein>
    <submittedName>
        <fullName evidence="2">Transcriptional regulator, CopG/Arc/MetJ family</fullName>
    </submittedName>
</protein>
<dbReference type="CDD" id="cd22231">
    <property type="entry name" value="RHH_NikR_HicB-like"/>
    <property type="match status" value="1"/>
</dbReference>
<feature type="domain" description="Ribbon-helix-helix protein CopG" evidence="1">
    <location>
        <begin position="6"/>
        <end position="42"/>
    </location>
</feature>
<dbReference type="GO" id="GO:0006355">
    <property type="term" value="P:regulation of DNA-templated transcription"/>
    <property type="evidence" value="ECO:0007669"/>
    <property type="project" value="InterPro"/>
</dbReference>
<reference evidence="2" key="2">
    <citation type="journal article" date="2014" name="ISME J.">
        <title>Microbial stratification in low pH oxic and suboxic macroscopic growths along an acid mine drainage.</title>
        <authorList>
            <person name="Mendez-Garcia C."/>
            <person name="Mesa V."/>
            <person name="Sprenger R.R."/>
            <person name="Richter M."/>
            <person name="Diez M.S."/>
            <person name="Solano J."/>
            <person name="Bargiela R."/>
            <person name="Golyshina O.V."/>
            <person name="Manteca A."/>
            <person name="Ramos J.L."/>
            <person name="Gallego J.R."/>
            <person name="Llorente I."/>
            <person name="Martins Dos Santos V.A."/>
            <person name="Jensen O.N."/>
            <person name="Pelaez A.I."/>
            <person name="Sanchez J."/>
            <person name="Ferrer M."/>
        </authorList>
    </citation>
    <scope>NUCLEOTIDE SEQUENCE</scope>
</reference>
<evidence type="ECO:0000313" key="2">
    <source>
        <dbReference type="EMBL" id="EQD73436.1"/>
    </source>
</evidence>
<dbReference type="InterPro" id="IPR038296">
    <property type="entry name" value="ParD_sf"/>
</dbReference>
<proteinExistence type="predicted"/>
<comment type="caution">
    <text evidence="2">The sequence shown here is derived from an EMBL/GenBank/DDBJ whole genome shotgun (WGS) entry which is preliminary data.</text>
</comment>
<gene>
    <name evidence="2" type="ORF">B1A_04951</name>
</gene>
<dbReference type="AlphaFoldDB" id="T1BKF8"/>
<accession>T1BKF8</accession>
<reference evidence="2" key="1">
    <citation type="submission" date="2013-08" db="EMBL/GenBank/DDBJ databases">
        <authorList>
            <person name="Mendez C."/>
            <person name="Richter M."/>
            <person name="Ferrer M."/>
            <person name="Sanchez J."/>
        </authorList>
    </citation>
    <scope>NUCLEOTIDE SEQUENCE</scope>
</reference>